<comment type="caution">
    <text evidence="2">The sequence shown here is derived from an EMBL/GenBank/DDBJ whole genome shotgun (WGS) entry which is preliminary data.</text>
</comment>
<feature type="region of interest" description="Disordered" evidence="1">
    <location>
        <begin position="45"/>
        <end position="68"/>
    </location>
</feature>
<evidence type="ECO:0000256" key="1">
    <source>
        <dbReference type="SAM" id="MobiDB-lite"/>
    </source>
</evidence>
<name>A0ABW6LT71_9ACTN</name>
<gene>
    <name evidence="2" type="ORF">ACFYNQ_00280</name>
</gene>
<reference evidence="2 3" key="1">
    <citation type="submission" date="2024-10" db="EMBL/GenBank/DDBJ databases">
        <title>The Natural Products Discovery Center: Release of the First 8490 Sequenced Strains for Exploring Actinobacteria Biosynthetic Diversity.</title>
        <authorList>
            <person name="Kalkreuter E."/>
            <person name="Kautsar S.A."/>
            <person name="Yang D."/>
            <person name="Bader C.D."/>
            <person name="Teijaro C.N."/>
            <person name="Fluegel L."/>
            <person name="Davis C.M."/>
            <person name="Simpson J.R."/>
            <person name="Lauterbach L."/>
            <person name="Steele A.D."/>
            <person name="Gui C."/>
            <person name="Meng S."/>
            <person name="Li G."/>
            <person name="Viehrig K."/>
            <person name="Ye F."/>
            <person name="Su P."/>
            <person name="Kiefer A.F."/>
            <person name="Nichols A."/>
            <person name="Cepeda A.J."/>
            <person name="Yan W."/>
            <person name="Fan B."/>
            <person name="Jiang Y."/>
            <person name="Adhikari A."/>
            <person name="Zheng C.-J."/>
            <person name="Schuster L."/>
            <person name="Cowan T.M."/>
            <person name="Smanski M.J."/>
            <person name="Chevrette M.G."/>
            <person name="De Carvalho L.P.S."/>
            <person name="Shen B."/>
        </authorList>
    </citation>
    <scope>NUCLEOTIDE SEQUENCE [LARGE SCALE GENOMIC DNA]</scope>
    <source>
        <strain evidence="2 3">NPDC006488</strain>
    </source>
</reference>
<dbReference type="EMBL" id="JBIAHM010000001">
    <property type="protein sequence ID" value="MFE9596995.1"/>
    <property type="molecule type" value="Genomic_DNA"/>
</dbReference>
<evidence type="ECO:0000313" key="3">
    <source>
        <dbReference type="Proteomes" id="UP001601303"/>
    </source>
</evidence>
<protein>
    <submittedName>
        <fullName evidence="2">Uncharacterized protein</fullName>
    </submittedName>
</protein>
<organism evidence="2 3">
    <name type="scientific">Streptomyces hokutonensis</name>
    <dbReference type="NCBI Taxonomy" id="1306990"/>
    <lineage>
        <taxon>Bacteria</taxon>
        <taxon>Bacillati</taxon>
        <taxon>Actinomycetota</taxon>
        <taxon>Actinomycetes</taxon>
        <taxon>Kitasatosporales</taxon>
        <taxon>Streptomycetaceae</taxon>
        <taxon>Streptomyces</taxon>
    </lineage>
</organism>
<keyword evidence="3" id="KW-1185">Reference proteome</keyword>
<accession>A0ABW6LT71</accession>
<evidence type="ECO:0000313" key="2">
    <source>
        <dbReference type="EMBL" id="MFE9596995.1"/>
    </source>
</evidence>
<proteinExistence type="predicted"/>
<sequence>MIKQVSHTVTDTGAAGLGLALGVAYELHAPEARAPEVAPTPELMGLRTSAARPHHRKVPLNRLATMRA</sequence>
<dbReference type="Proteomes" id="UP001601303">
    <property type="component" value="Unassembled WGS sequence"/>
</dbReference>
<dbReference type="RefSeq" id="WP_388101333.1">
    <property type="nucleotide sequence ID" value="NZ_JBIAHM010000001.1"/>
</dbReference>